<dbReference type="PANTHER" id="PTHR46236">
    <property type="entry name" value="TRAF-LIKE SUPERFAMILY PROTEIN"/>
    <property type="match status" value="1"/>
</dbReference>
<dbReference type="InterPro" id="IPR002083">
    <property type="entry name" value="MATH/TRAF_dom"/>
</dbReference>
<organism evidence="3 4">
    <name type="scientific">Stylosanthes scabra</name>
    <dbReference type="NCBI Taxonomy" id="79078"/>
    <lineage>
        <taxon>Eukaryota</taxon>
        <taxon>Viridiplantae</taxon>
        <taxon>Streptophyta</taxon>
        <taxon>Embryophyta</taxon>
        <taxon>Tracheophyta</taxon>
        <taxon>Spermatophyta</taxon>
        <taxon>Magnoliopsida</taxon>
        <taxon>eudicotyledons</taxon>
        <taxon>Gunneridae</taxon>
        <taxon>Pentapetalae</taxon>
        <taxon>rosids</taxon>
        <taxon>fabids</taxon>
        <taxon>Fabales</taxon>
        <taxon>Fabaceae</taxon>
        <taxon>Papilionoideae</taxon>
        <taxon>50 kb inversion clade</taxon>
        <taxon>dalbergioids sensu lato</taxon>
        <taxon>Dalbergieae</taxon>
        <taxon>Pterocarpus clade</taxon>
        <taxon>Stylosanthes</taxon>
    </lineage>
</organism>
<dbReference type="PANTHER" id="PTHR46236:SF35">
    <property type="entry name" value="MATH DOMAIN-CONTAINING PROTEIN"/>
    <property type="match status" value="1"/>
</dbReference>
<keyword evidence="1 2" id="KW-0175">Coiled coil</keyword>
<evidence type="ECO:0008006" key="5">
    <source>
        <dbReference type="Google" id="ProtNLM"/>
    </source>
</evidence>
<dbReference type="Proteomes" id="UP001341840">
    <property type="component" value="Unassembled WGS sequence"/>
</dbReference>
<feature type="coiled-coil region" evidence="2">
    <location>
        <begin position="248"/>
        <end position="289"/>
    </location>
</feature>
<dbReference type="InterPro" id="IPR008974">
    <property type="entry name" value="TRAF-like"/>
</dbReference>
<reference evidence="3 4" key="1">
    <citation type="journal article" date="2023" name="Plants (Basel)">
        <title>Bridging the Gap: Combining Genomics and Transcriptomics Approaches to Understand Stylosanthes scabra, an Orphan Legume from the Brazilian Caatinga.</title>
        <authorList>
            <person name="Ferreira-Neto J.R.C."/>
            <person name="da Silva M.D."/>
            <person name="Binneck E."/>
            <person name="de Melo N.F."/>
            <person name="da Silva R.H."/>
            <person name="de Melo A.L.T.M."/>
            <person name="Pandolfi V."/>
            <person name="Bustamante F.O."/>
            <person name="Brasileiro-Vidal A.C."/>
            <person name="Benko-Iseppon A.M."/>
        </authorList>
    </citation>
    <scope>NUCLEOTIDE SEQUENCE [LARGE SCALE GENOMIC DNA]</scope>
    <source>
        <tissue evidence="3">Leaves</tissue>
    </source>
</reference>
<dbReference type="EMBL" id="JASCZI010091025">
    <property type="protein sequence ID" value="MED6148509.1"/>
    <property type="molecule type" value="Genomic_DNA"/>
</dbReference>
<gene>
    <name evidence="3" type="ORF">PIB30_053831</name>
</gene>
<evidence type="ECO:0000256" key="1">
    <source>
        <dbReference type="ARBA" id="ARBA00023054"/>
    </source>
</evidence>
<dbReference type="InterPro" id="IPR050804">
    <property type="entry name" value="MCC"/>
</dbReference>
<dbReference type="CDD" id="cd00121">
    <property type="entry name" value="MATH"/>
    <property type="match status" value="1"/>
</dbReference>
<protein>
    <recommendedName>
        <fullName evidence="5">MATH domain-containing protein</fullName>
    </recommendedName>
</protein>
<evidence type="ECO:0000313" key="3">
    <source>
        <dbReference type="EMBL" id="MED6148509.1"/>
    </source>
</evidence>
<accession>A0ABU6TIB1</accession>
<keyword evidence="4" id="KW-1185">Reference proteome</keyword>
<evidence type="ECO:0000313" key="4">
    <source>
        <dbReference type="Proteomes" id="UP001341840"/>
    </source>
</evidence>
<feature type="coiled-coil region" evidence="2">
    <location>
        <begin position="317"/>
        <end position="351"/>
    </location>
</feature>
<name>A0ABU6TIB1_9FABA</name>
<evidence type="ECO:0000256" key="2">
    <source>
        <dbReference type="SAM" id="Coils"/>
    </source>
</evidence>
<sequence length="366" mass="42736">MEKEVKVGANFKYTWTVKNFSKLTRGDMHYSRTLFTFPYTWYVFVRTRLHCSFVCWDIDNFYVDDKQRISANVKLSLVNQLETNSTIIKDRENFQPIDVHDDNDDSIVSIHLDSEPQNGFILNNTCIIVAEVSVNYLEVLIHNHHQRPLINFKGLCKIEKEYAEVLEESCSKHPSLIECHRKRKRSQRFNECSFTALGKLLHFLKTKKVKDMKSDAACKELQYLWDEVEIRFDDLGWLEPHVKFALTYFEKESKVEKLKGDAADLKEKLKTLNADLETTETELAKAEEGFIERYLDDQLGFDDLTWLEPHVRIALSMKDKEEMVTKLKGDVVDLEERVKKAKEELAIAEEGFVKRDLNDESGHGIP</sequence>
<dbReference type="SUPFAM" id="SSF49599">
    <property type="entry name" value="TRAF domain-like"/>
    <property type="match status" value="1"/>
</dbReference>
<dbReference type="Gene3D" id="2.60.210.10">
    <property type="entry name" value="Apoptosis, Tumor Necrosis Factor Receptor Associated Protein 2, Chain A"/>
    <property type="match status" value="1"/>
</dbReference>
<comment type="caution">
    <text evidence="3">The sequence shown here is derived from an EMBL/GenBank/DDBJ whole genome shotgun (WGS) entry which is preliminary data.</text>
</comment>
<proteinExistence type="predicted"/>